<gene>
    <name evidence="1" type="ORF">GCM10010094_63280</name>
</gene>
<dbReference type="AlphaFoldDB" id="A0A917R801"/>
<dbReference type="EMBL" id="BMPQ01000020">
    <property type="protein sequence ID" value="GGK93869.1"/>
    <property type="molecule type" value="Genomic_DNA"/>
</dbReference>
<evidence type="ECO:0008006" key="3">
    <source>
        <dbReference type="Google" id="ProtNLM"/>
    </source>
</evidence>
<dbReference type="InterPro" id="IPR011051">
    <property type="entry name" value="RmlC_Cupin_sf"/>
</dbReference>
<keyword evidence="2" id="KW-1185">Reference proteome</keyword>
<dbReference type="Proteomes" id="UP000637788">
    <property type="component" value="Unassembled WGS sequence"/>
</dbReference>
<reference evidence="1" key="2">
    <citation type="submission" date="2020-09" db="EMBL/GenBank/DDBJ databases">
        <authorList>
            <person name="Sun Q."/>
            <person name="Ohkuma M."/>
        </authorList>
    </citation>
    <scope>NUCLEOTIDE SEQUENCE</scope>
    <source>
        <strain evidence="1">JCM 3035</strain>
    </source>
</reference>
<organism evidence="1 2">
    <name type="scientific">Streptomyces flaveus</name>
    <dbReference type="NCBI Taxonomy" id="66370"/>
    <lineage>
        <taxon>Bacteria</taxon>
        <taxon>Bacillati</taxon>
        <taxon>Actinomycetota</taxon>
        <taxon>Actinomycetes</taxon>
        <taxon>Kitasatosporales</taxon>
        <taxon>Streptomycetaceae</taxon>
        <taxon>Streptomyces</taxon>
        <taxon>Streptomyces aurantiacus group</taxon>
    </lineage>
</organism>
<proteinExistence type="predicted"/>
<protein>
    <recommendedName>
        <fullName evidence="3">dTDP-4-dehydrorhamnose 3,5-epimerase</fullName>
    </recommendedName>
</protein>
<reference evidence="1" key="1">
    <citation type="journal article" date="2014" name="Int. J. Syst. Evol. Microbiol.">
        <title>Complete genome sequence of Corynebacterium casei LMG S-19264T (=DSM 44701T), isolated from a smear-ripened cheese.</title>
        <authorList>
            <consortium name="US DOE Joint Genome Institute (JGI-PGF)"/>
            <person name="Walter F."/>
            <person name="Albersmeier A."/>
            <person name="Kalinowski J."/>
            <person name="Ruckert C."/>
        </authorList>
    </citation>
    <scope>NUCLEOTIDE SEQUENCE</scope>
    <source>
        <strain evidence="1">JCM 3035</strain>
    </source>
</reference>
<comment type="caution">
    <text evidence="1">The sequence shown here is derived from an EMBL/GenBank/DDBJ whole genome shotgun (WGS) entry which is preliminary data.</text>
</comment>
<name>A0A917R801_9ACTN</name>
<evidence type="ECO:0000313" key="2">
    <source>
        <dbReference type="Proteomes" id="UP000637788"/>
    </source>
</evidence>
<evidence type="ECO:0000313" key="1">
    <source>
        <dbReference type="EMBL" id="GGK93869.1"/>
    </source>
</evidence>
<dbReference type="SUPFAM" id="SSF51182">
    <property type="entry name" value="RmlC-like cupins"/>
    <property type="match status" value="1"/>
</dbReference>
<dbReference type="RefSeq" id="WP_189325223.1">
    <property type="nucleotide sequence ID" value="NZ_BMPQ01000020.1"/>
</dbReference>
<accession>A0A917R801</accession>
<sequence length="410" mass="45240">MLETADAPPALDHSVERRHIGTFQVPDEVNDLGFPLPGVRLESTNVTEGDGTNGVTRITRITTGPGITDYVTHEQEFTYSTYGIHVGQDDRLTFFGEGQQISVHLIDCREDVDQPGAEITIELAVSPYRVLIIPKGVAHTLDGLGGVVTRDEPVWYADANPHWEPDNDLISFSRSSDSAPVVQTNRHQLPVAAHLLMSRMAQRTNALSHNAYAARYRVSIGGKTTYAMVRPDWRVAEMKQDTHGLASENNFVLTGPESFTVVPSTDTCTSDAWEVQLNGTPDQFVRHDHSRRRLTWLAGSTDAQIEIVHADGEHFVIDLGDPTIGVAIPPGTWYRLIGHGRIWLRAEMELLDRPWGPEHRLGNDVTTAAVSEIGPSRPAQDSDRYLPGPAFHALARMEAQAIALTNRKEG</sequence>